<keyword evidence="5 10" id="KW-1133">Transmembrane helix</keyword>
<dbReference type="PROSITE" id="PS50885">
    <property type="entry name" value="HAMP"/>
    <property type="match status" value="1"/>
</dbReference>
<evidence type="ECO:0000259" key="11">
    <source>
        <dbReference type="PROSITE" id="PS50111"/>
    </source>
</evidence>
<protein>
    <submittedName>
        <fullName evidence="13">Methyl-accepting chemotaxis protein</fullName>
    </submittedName>
</protein>
<dbReference type="GO" id="GO:0004888">
    <property type="term" value="F:transmembrane signaling receptor activity"/>
    <property type="evidence" value="ECO:0007669"/>
    <property type="project" value="InterPro"/>
</dbReference>
<dbReference type="FunFam" id="1.10.287.950:FF:000001">
    <property type="entry name" value="Methyl-accepting chemotaxis sensory transducer"/>
    <property type="match status" value="1"/>
</dbReference>
<dbReference type="InterPro" id="IPR004089">
    <property type="entry name" value="MCPsignal_dom"/>
</dbReference>
<reference evidence="13 14" key="1">
    <citation type="submission" date="2018-08" db="EMBL/GenBank/DDBJ databases">
        <title>Recombination of ecologically and evolutionarily significant loci maintains genetic cohesion in the Pseudomonas syringae species complex.</title>
        <authorList>
            <person name="Dillon M."/>
            <person name="Thakur S."/>
            <person name="Almeida R.N.D."/>
            <person name="Weir B.S."/>
            <person name="Guttman D.S."/>
        </authorList>
    </citation>
    <scope>NUCLEOTIDE SEQUENCE [LARGE SCALE GENOMIC DNA]</scope>
    <source>
        <strain evidence="13 14">ICMP 11899</strain>
    </source>
</reference>
<dbReference type="PRINTS" id="PR00260">
    <property type="entry name" value="CHEMTRNSDUCR"/>
</dbReference>
<evidence type="ECO:0000256" key="3">
    <source>
        <dbReference type="ARBA" id="ARBA00022481"/>
    </source>
</evidence>
<feature type="transmembrane region" description="Helical" evidence="10">
    <location>
        <begin position="16"/>
        <end position="37"/>
    </location>
</feature>
<dbReference type="GO" id="GO:0005886">
    <property type="term" value="C:plasma membrane"/>
    <property type="evidence" value="ECO:0007669"/>
    <property type="project" value="UniProtKB-SubCell"/>
</dbReference>
<feature type="domain" description="HAMP" evidence="12">
    <location>
        <begin position="216"/>
        <end position="269"/>
    </location>
</feature>
<dbReference type="PANTHER" id="PTHR32089">
    <property type="entry name" value="METHYL-ACCEPTING CHEMOTAXIS PROTEIN MCPB"/>
    <property type="match status" value="1"/>
</dbReference>
<evidence type="ECO:0000256" key="2">
    <source>
        <dbReference type="ARBA" id="ARBA00022475"/>
    </source>
</evidence>
<sequence>MSLIAGDIRMSIKLRLLLLIGTSVLTALIISLVNYVGNTRTETAMIDSEVSMTALSNHLEADMMHDALRADVLSAMLVGLGKSNSTREEVQKSLDEHAAHFRAVLNDNLKLPITEAIKAELNRIKPSLDTYIASGERIVGLALDNPERAQQELGTFTSAFTQLEEQMSSLSDLIKGNFKASGEGARQAIRSANIALVVVLVASILLLLVQGRWVTRSIMIPLASASRIADSIAHGNLSEPINEPRGRDEASMLIRSLAVMQRDLRGMIEVVRSNAHGVSGMSRQLSSGCHEVAESSRQQSSAAGTMSAATSEMTASIEEITRHAGHALEMANQAETLAKNGGRVIHQVVSDMDGIARSAQLSAQVIRTLDKDSEGIFNIIQVIKGIADQTNLLALNAAIEAARAGEQGRGFAVVADEVRNLAGRTSTSTQEITAMVARIQQSTREAVTSMEAGVAQVDKGMAVTAEVQRSISEILEATLSTTQLVNDITRTIGEQSLASNEIAHQVEMIASMSEGNSRVIGQTASTTDELSAMAGQLSQSVDRFRL</sequence>
<evidence type="ECO:0000313" key="13">
    <source>
        <dbReference type="EMBL" id="RMV14092.1"/>
    </source>
</evidence>
<keyword evidence="6 10" id="KW-0472">Membrane</keyword>
<dbReference type="InterPro" id="IPR024478">
    <property type="entry name" value="HlyB_4HB_MCP"/>
</dbReference>
<dbReference type="SMART" id="SM00304">
    <property type="entry name" value="HAMP"/>
    <property type="match status" value="1"/>
</dbReference>
<comment type="caution">
    <text evidence="13">The sequence shown here is derived from an EMBL/GenBank/DDBJ whole genome shotgun (WGS) entry which is preliminary data.</text>
</comment>
<dbReference type="Proteomes" id="UP000270795">
    <property type="component" value="Unassembled WGS sequence"/>
</dbReference>
<dbReference type="InterPro" id="IPR004090">
    <property type="entry name" value="Chemotax_Me-accpt_rcpt"/>
</dbReference>
<feature type="transmembrane region" description="Helical" evidence="10">
    <location>
        <begin position="191"/>
        <end position="209"/>
    </location>
</feature>
<name>A0A3M6A4V0_PSESS</name>
<evidence type="ECO:0000256" key="1">
    <source>
        <dbReference type="ARBA" id="ARBA00004651"/>
    </source>
</evidence>
<evidence type="ECO:0000256" key="4">
    <source>
        <dbReference type="ARBA" id="ARBA00022692"/>
    </source>
</evidence>
<dbReference type="SMART" id="SM00283">
    <property type="entry name" value="MA"/>
    <property type="match status" value="1"/>
</dbReference>
<dbReference type="Gene3D" id="1.10.287.950">
    <property type="entry name" value="Methyl-accepting chemotaxis protein"/>
    <property type="match status" value="1"/>
</dbReference>
<evidence type="ECO:0000256" key="8">
    <source>
        <dbReference type="ARBA" id="ARBA00029447"/>
    </source>
</evidence>
<keyword evidence="2" id="KW-1003">Cell membrane</keyword>
<evidence type="ECO:0000313" key="14">
    <source>
        <dbReference type="Proteomes" id="UP000270795"/>
    </source>
</evidence>
<evidence type="ECO:0000256" key="9">
    <source>
        <dbReference type="PROSITE-ProRule" id="PRU00284"/>
    </source>
</evidence>
<dbReference type="Pfam" id="PF00015">
    <property type="entry name" value="MCPsignal"/>
    <property type="match status" value="1"/>
</dbReference>
<organism evidence="13 14">
    <name type="scientific">Pseudomonas savastanoi</name>
    <name type="common">Pseudomonas syringae pv. savastanoi</name>
    <dbReference type="NCBI Taxonomy" id="29438"/>
    <lineage>
        <taxon>Bacteria</taxon>
        <taxon>Pseudomonadati</taxon>
        <taxon>Pseudomonadota</taxon>
        <taxon>Gammaproteobacteria</taxon>
        <taxon>Pseudomonadales</taxon>
        <taxon>Pseudomonadaceae</taxon>
        <taxon>Pseudomonas</taxon>
    </lineage>
</organism>
<comment type="subcellular location">
    <subcellularLocation>
        <location evidence="1">Cell membrane</location>
        <topology evidence="1">Multi-pass membrane protein</topology>
    </subcellularLocation>
</comment>
<evidence type="ECO:0000256" key="7">
    <source>
        <dbReference type="ARBA" id="ARBA00023224"/>
    </source>
</evidence>
<keyword evidence="7 9" id="KW-0807">Transducer</keyword>
<dbReference type="Pfam" id="PF00672">
    <property type="entry name" value="HAMP"/>
    <property type="match status" value="1"/>
</dbReference>
<feature type="domain" description="Methyl-accepting transducer" evidence="11">
    <location>
        <begin position="274"/>
        <end position="510"/>
    </location>
</feature>
<dbReference type="InterPro" id="IPR003660">
    <property type="entry name" value="HAMP_dom"/>
</dbReference>
<evidence type="ECO:0000256" key="5">
    <source>
        <dbReference type="ARBA" id="ARBA00022989"/>
    </source>
</evidence>
<dbReference type="AlphaFoldDB" id="A0A3M6A4V0"/>
<dbReference type="Pfam" id="PF12729">
    <property type="entry name" value="4HB_MCP_1"/>
    <property type="match status" value="1"/>
</dbReference>
<keyword evidence="3" id="KW-0488">Methylation</keyword>
<dbReference type="EMBL" id="RBUM01000300">
    <property type="protein sequence ID" value="RMV14092.1"/>
    <property type="molecule type" value="Genomic_DNA"/>
</dbReference>
<gene>
    <name evidence="13" type="ORF">ALP17_05099</name>
</gene>
<dbReference type="PROSITE" id="PS50111">
    <property type="entry name" value="CHEMOTAXIS_TRANSDUC_2"/>
    <property type="match status" value="1"/>
</dbReference>
<dbReference type="CDD" id="cd06225">
    <property type="entry name" value="HAMP"/>
    <property type="match status" value="1"/>
</dbReference>
<dbReference type="SUPFAM" id="SSF58104">
    <property type="entry name" value="Methyl-accepting chemotaxis protein (MCP) signaling domain"/>
    <property type="match status" value="1"/>
</dbReference>
<accession>A0A3M6A4V0</accession>
<dbReference type="CDD" id="cd11386">
    <property type="entry name" value="MCP_signal"/>
    <property type="match status" value="1"/>
</dbReference>
<dbReference type="PANTHER" id="PTHR32089:SF119">
    <property type="entry name" value="METHYL-ACCEPTING CHEMOTAXIS PROTEIN CTPL"/>
    <property type="match status" value="1"/>
</dbReference>
<evidence type="ECO:0000256" key="10">
    <source>
        <dbReference type="SAM" id="Phobius"/>
    </source>
</evidence>
<evidence type="ECO:0000259" key="12">
    <source>
        <dbReference type="PROSITE" id="PS50885"/>
    </source>
</evidence>
<keyword evidence="4 10" id="KW-0812">Transmembrane</keyword>
<proteinExistence type="inferred from homology"/>
<comment type="similarity">
    <text evidence="8">Belongs to the methyl-accepting chemotaxis (MCP) protein family.</text>
</comment>
<dbReference type="GO" id="GO:0006935">
    <property type="term" value="P:chemotaxis"/>
    <property type="evidence" value="ECO:0007669"/>
    <property type="project" value="InterPro"/>
</dbReference>
<evidence type="ECO:0000256" key="6">
    <source>
        <dbReference type="ARBA" id="ARBA00023136"/>
    </source>
</evidence>
<dbReference type="GO" id="GO:0007165">
    <property type="term" value="P:signal transduction"/>
    <property type="evidence" value="ECO:0007669"/>
    <property type="project" value="UniProtKB-KW"/>
</dbReference>